<sequence>MAKDDYFVVIYQLLRVLYNALKSGKQLTDEEFEGQLVTLNERYWNYIVQNMADDGYITGVFKVHPAIAIGETSGVKYHNVAITPKGIEYLFSNNMKERVKNTLKDIKEIIPGM</sequence>
<organism evidence="1 2">
    <name type="scientific">Lacticaseibacillus pabuli</name>
    <dbReference type="NCBI Taxonomy" id="3025672"/>
    <lineage>
        <taxon>Bacteria</taxon>
        <taxon>Bacillati</taxon>
        <taxon>Bacillota</taxon>
        <taxon>Bacilli</taxon>
        <taxon>Lactobacillales</taxon>
        <taxon>Lactobacillaceae</taxon>
        <taxon>Lacticaseibacillus</taxon>
    </lineage>
</organism>
<evidence type="ECO:0000313" key="1">
    <source>
        <dbReference type="EMBL" id="WDF83626.1"/>
    </source>
</evidence>
<dbReference type="Proteomes" id="UP001220377">
    <property type="component" value="Chromosome"/>
</dbReference>
<proteinExistence type="predicted"/>
<dbReference type="Gene3D" id="1.10.10.10">
    <property type="entry name" value="Winged helix-like DNA-binding domain superfamily/Winged helix DNA-binding domain"/>
    <property type="match status" value="1"/>
</dbReference>
<name>A0ABY7WU32_9LACO</name>
<keyword evidence="2" id="KW-1185">Reference proteome</keyword>
<gene>
    <name evidence="1" type="ORF">PQ472_05160</name>
</gene>
<dbReference type="InterPro" id="IPR036390">
    <property type="entry name" value="WH_DNA-bd_sf"/>
</dbReference>
<accession>A0ABY7WU32</accession>
<evidence type="ECO:0000313" key="2">
    <source>
        <dbReference type="Proteomes" id="UP001220377"/>
    </source>
</evidence>
<protein>
    <submittedName>
        <fullName evidence="1">YjcQ family protein</fullName>
    </submittedName>
</protein>
<dbReference type="EMBL" id="CP117884">
    <property type="protein sequence ID" value="WDF83626.1"/>
    <property type="molecule type" value="Genomic_DNA"/>
</dbReference>
<dbReference type="RefSeq" id="WP_274261905.1">
    <property type="nucleotide sequence ID" value="NZ_CP117884.1"/>
</dbReference>
<dbReference type="SUPFAM" id="SSF46785">
    <property type="entry name" value="Winged helix' DNA-binding domain"/>
    <property type="match status" value="1"/>
</dbReference>
<reference evidence="1 2" key="1">
    <citation type="submission" date="2023-02" db="EMBL/GenBank/DDBJ databases">
        <title>Genome sequence of Lacticaseibacillus sp. KACC 23028.</title>
        <authorList>
            <person name="Kim S."/>
            <person name="Heo J."/>
            <person name="Kwon S.-W."/>
        </authorList>
    </citation>
    <scope>NUCLEOTIDE SEQUENCE [LARGE SCALE GENOMIC DNA]</scope>
    <source>
        <strain evidence="1 2">KACC 23028</strain>
    </source>
</reference>
<dbReference type="InterPro" id="IPR018597">
    <property type="entry name" value="Phage_Tuc2009_YjcQ"/>
</dbReference>
<dbReference type="Pfam" id="PF09639">
    <property type="entry name" value="YjcQ"/>
    <property type="match status" value="1"/>
</dbReference>
<dbReference type="InterPro" id="IPR036388">
    <property type="entry name" value="WH-like_DNA-bd_sf"/>
</dbReference>